<reference evidence="1 2" key="1">
    <citation type="submission" date="2018-06" db="EMBL/GenBank/DDBJ databases">
        <title>The genome of Pseudomonas putida NX-1, a lignin degrader.</title>
        <authorList>
            <person name="Xu Z."/>
        </authorList>
    </citation>
    <scope>NUCLEOTIDE SEQUENCE [LARGE SCALE GENOMIC DNA]</scope>
    <source>
        <strain evidence="1 2">NX-1</strain>
    </source>
</reference>
<name>A0AAD0LAA6_PSEPU</name>
<dbReference type="EMBL" id="CP030750">
    <property type="protein sequence ID" value="AXA25695.1"/>
    <property type="molecule type" value="Genomic_DNA"/>
</dbReference>
<gene>
    <name evidence="1" type="ORF">C1S65_16815</name>
</gene>
<sequence>MIVKIGFSPASLKPEDEAYPAFQAGGLTLKFWALYKKSFITDQHFRDALTGLASHFERMLDIDDHEITPYTNIDEFVRLIGSYGIHGNLLMGPMSKELIAWVVRYWDCFNLSVQRQVHLQYKVVREVDEIITVTSFGTESA</sequence>
<protein>
    <submittedName>
        <fullName evidence="1">Uncharacterized protein</fullName>
    </submittedName>
</protein>
<dbReference type="Proteomes" id="UP000251617">
    <property type="component" value="Chromosome"/>
</dbReference>
<dbReference type="AlphaFoldDB" id="A0AAD0LAA6"/>
<dbReference type="RefSeq" id="WP_112898665.1">
    <property type="nucleotide sequence ID" value="NZ_CP030750.1"/>
</dbReference>
<organism evidence="1 2">
    <name type="scientific">Pseudomonas putida</name>
    <name type="common">Arthrobacter siderocapsulatus</name>
    <dbReference type="NCBI Taxonomy" id="303"/>
    <lineage>
        <taxon>Bacteria</taxon>
        <taxon>Pseudomonadati</taxon>
        <taxon>Pseudomonadota</taxon>
        <taxon>Gammaproteobacteria</taxon>
        <taxon>Pseudomonadales</taxon>
        <taxon>Pseudomonadaceae</taxon>
        <taxon>Pseudomonas</taxon>
    </lineage>
</organism>
<evidence type="ECO:0000313" key="2">
    <source>
        <dbReference type="Proteomes" id="UP000251617"/>
    </source>
</evidence>
<evidence type="ECO:0000313" key="1">
    <source>
        <dbReference type="EMBL" id="AXA25695.1"/>
    </source>
</evidence>
<proteinExistence type="predicted"/>
<accession>A0AAD0LAA6</accession>